<dbReference type="PANTHER" id="PTHR10887:SF495">
    <property type="entry name" value="HELICASE SENATAXIN ISOFORM X1-RELATED"/>
    <property type="match status" value="1"/>
</dbReference>
<dbReference type="GO" id="GO:0006369">
    <property type="term" value="P:termination of RNA polymerase II transcription"/>
    <property type="evidence" value="ECO:0007669"/>
    <property type="project" value="TreeGrafter"/>
</dbReference>
<dbReference type="PANTHER" id="PTHR10887">
    <property type="entry name" value="DNA2/NAM7 HELICASE FAMILY"/>
    <property type="match status" value="1"/>
</dbReference>
<evidence type="ECO:0000313" key="3">
    <source>
        <dbReference type="Proteomes" id="UP000192997"/>
    </source>
</evidence>
<gene>
    <name evidence="2" type="ORF">B7O87_11530</name>
</gene>
<comment type="caution">
    <text evidence="2">The sequence shown here is derived from an EMBL/GenBank/DDBJ whole genome shotgun (WGS) entry which is preliminary data.</text>
</comment>
<dbReference type="InterPro" id="IPR027417">
    <property type="entry name" value="P-loop_NTPase"/>
</dbReference>
<dbReference type="Proteomes" id="UP000192997">
    <property type="component" value="Unassembled WGS sequence"/>
</dbReference>
<dbReference type="Pfam" id="PF13087">
    <property type="entry name" value="AAA_12"/>
    <property type="match status" value="1"/>
</dbReference>
<feature type="domain" description="DNA2/NAM7 helicase-like C-terminal" evidence="1">
    <location>
        <begin position="366"/>
        <end position="543"/>
    </location>
</feature>
<reference evidence="3" key="1">
    <citation type="submission" date="2017-04" db="EMBL/GenBank/DDBJ databases">
        <authorList>
            <person name="Abreu V.A."/>
            <person name="Popin R.V."/>
            <person name="Rigonato J."/>
            <person name="Andreote A.P."/>
            <person name="Schaker P.C."/>
            <person name="Hoff-Risseti C."/>
            <person name="Alvarenga D.O."/>
            <person name="Varani A.M."/>
            <person name="Fiore M.F."/>
        </authorList>
    </citation>
    <scope>NUCLEOTIDE SEQUENCE [LARGE SCALE GENOMIC DNA]</scope>
    <source>
        <strain evidence="3">CENA303</strain>
    </source>
</reference>
<dbReference type="EMBL" id="NBYN01000054">
    <property type="protein sequence ID" value="OSO89772.1"/>
    <property type="molecule type" value="Genomic_DNA"/>
</dbReference>
<organism evidence="2 3">
    <name type="scientific">Cylindrospermopsis raciborskii CENA303</name>
    <dbReference type="NCBI Taxonomy" id="1170769"/>
    <lineage>
        <taxon>Bacteria</taxon>
        <taxon>Bacillati</taxon>
        <taxon>Cyanobacteriota</taxon>
        <taxon>Cyanophyceae</taxon>
        <taxon>Nostocales</taxon>
        <taxon>Aphanizomenonaceae</taxon>
        <taxon>Cylindrospermopsis</taxon>
    </lineage>
</organism>
<dbReference type="GO" id="GO:0001147">
    <property type="term" value="F:transcription termination site sequence-specific DNA binding"/>
    <property type="evidence" value="ECO:0007669"/>
    <property type="project" value="TreeGrafter"/>
</dbReference>
<dbReference type="InterPro" id="IPR045055">
    <property type="entry name" value="DNA2/NAM7-like"/>
</dbReference>
<accession>A0A1X4G5Q0</accession>
<evidence type="ECO:0000259" key="1">
    <source>
        <dbReference type="Pfam" id="PF13087"/>
    </source>
</evidence>
<evidence type="ECO:0000313" key="2">
    <source>
        <dbReference type="EMBL" id="OSO89772.1"/>
    </source>
</evidence>
<dbReference type="Gene3D" id="3.40.50.300">
    <property type="entry name" value="P-loop containing nucleotide triphosphate hydrolases"/>
    <property type="match status" value="2"/>
</dbReference>
<dbReference type="RefSeq" id="WP_085728642.1">
    <property type="nucleotide sequence ID" value="NZ_NBYN01000054.1"/>
</dbReference>
<proteinExistence type="predicted"/>
<dbReference type="SUPFAM" id="SSF52540">
    <property type="entry name" value="P-loop containing nucleoside triphosphate hydrolases"/>
    <property type="match status" value="1"/>
</dbReference>
<protein>
    <recommendedName>
        <fullName evidence="1">DNA2/NAM7 helicase-like C-terminal domain-containing protein</fullName>
    </recommendedName>
</protein>
<sequence length="570" mass="65736">MTNRITRENLRQQLQNLIYESDEISPVSQAQSEKLVEIYNYIYNSPSLPTNLIIETLCNPGYYSQKRASLNFPSIKYKTFLSASQQIALEMALSNSPITLISGTAATGKTAIAKNLVQAAIDCSYKVLILAHNLAALNPYYNLVTYPFLLSQQENYSQRMVNQLRDHILHNLARTRMDYLPLYLLPDGELAKLRTPAILETLLPEIVGKTNEQIMEILRSEFTEFAHLAEPRLQLLAHRLQQLLPFLQEQLRLMQIYNNLSEVEIEELANQLVANPQVTIMGTVSDFMQLENKPLWDSDFDLIIVEEANLLNWRELIFLSGLCQKLVLFGEDIPRRYFSCYSHIQQHQENHNSRRNSFFRNFFNCFQWLQENLSPAYVYKLREQFRLHRKIAETVYPVICDHWVYTHYPNIDYNVSNLSQIARGVTWKNMSERLTVSQSVGEKIYELVENLTQTLSSEIISEIGIITFSETQRDNLREVLTANHPQFSPIFIGTAKEWSGAERRIIIVNCMTACSGGPNNIALEDINIALTRAKDQLFLVGDHVLWQESRSPIRSLLYQSSLSIETQVVI</sequence>
<dbReference type="AlphaFoldDB" id="A0A1X4G5Q0"/>
<name>A0A1X4G5Q0_9CYAN</name>
<dbReference type="InterPro" id="IPR041679">
    <property type="entry name" value="DNA2/NAM7-like_C"/>
</dbReference>